<name>A0A0Q3T3Q9_9BACI</name>
<dbReference type="AlphaFoldDB" id="A0A0Q3T3Q9"/>
<keyword evidence="4" id="KW-1185">Reference proteome</keyword>
<organism evidence="3 4">
    <name type="scientific">Cytobacillus solani</name>
    <dbReference type="NCBI Taxonomy" id="1637975"/>
    <lineage>
        <taxon>Bacteria</taxon>
        <taxon>Bacillati</taxon>
        <taxon>Bacillota</taxon>
        <taxon>Bacilli</taxon>
        <taxon>Bacillales</taxon>
        <taxon>Bacillaceae</taxon>
        <taxon>Cytobacillus</taxon>
    </lineage>
</organism>
<evidence type="ECO:0000313" key="4">
    <source>
        <dbReference type="Proteomes" id="UP000050996"/>
    </source>
</evidence>
<gene>
    <name evidence="3" type="ORF">AN957_05165</name>
</gene>
<dbReference type="GO" id="GO:0003677">
    <property type="term" value="F:DNA binding"/>
    <property type="evidence" value="ECO:0007669"/>
    <property type="project" value="UniProtKB-KW"/>
</dbReference>
<sequence>MTLGQSLKSLRNKKGLSQYEVADKLGIKRGRYNSWENDIAKPRFDMLDKICEFFNIPMNELIGHSEDKLYVSSNLSPFSEKDEKDIAKRMEKIKNDLTSEDGLSFNGEPMSPEAIESLLEAMEYAVRQTQRINKKYVPHKYRKENE</sequence>
<dbReference type="PANTHER" id="PTHR46558">
    <property type="entry name" value="TRACRIPTIONAL REGULATORY PROTEIN-RELATED-RELATED"/>
    <property type="match status" value="1"/>
</dbReference>
<dbReference type="SMART" id="SM00530">
    <property type="entry name" value="HTH_XRE"/>
    <property type="match status" value="1"/>
</dbReference>
<dbReference type="InterPro" id="IPR010982">
    <property type="entry name" value="Lambda_DNA-bd_dom_sf"/>
</dbReference>
<accession>A0A0Q3T3Q9</accession>
<dbReference type="InterPro" id="IPR001387">
    <property type="entry name" value="Cro/C1-type_HTH"/>
</dbReference>
<comment type="caution">
    <text evidence="3">The sequence shown here is derived from an EMBL/GenBank/DDBJ whole genome shotgun (WGS) entry which is preliminary data.</text>
</comment>
<dbReference type="Gene3D" id="1.10.260.40">
    <property type="entry name" value="lambda repressor-like DNA-binding domains"/>
    <property type="match status" value="1"/>
</dbReference>
<dbReference type="RefSeq" id="WP_056682702.1">
    <property type="nucleotide sequence ID" value="NZ_CP085712.1"/>
</dbReference>
<evidence type="ECO:0000256" key="1">
    <source>
        <dbReference type="ARBA" id="ARBA00023125"/>
    </source>
</evidence>
<keyword evidence="1" id="KW-0238">DNA-binding</keyword>
<dbReference type="EMBL" id="LJIX01000006">
    <property type="protein sequence ID" value="KQL18061.1"/>
    <property type="molecule type" value="Genomic_DNA"/>
</dbReference>
<proteinExistence type="predicted"/>
<dbReference type="Proteomes" id="UP000050996">
    <property type="component" value="Unassembled WGS sequence"/>
</dbReference>
<protein>
    <recommendedName>
        <fullName evidence="2">HTH cro/C1-type domain-containing protein</fullName>
    </recommendedName>
</protein>
<dbReference type="CDD" id="cd00093">
    <property type="entry name" value="HTH_XRE"/>
    <property type="match status" value="1"/>
</dbReference>
<dbReference type="PROSITE" id="PS50943">
    <property type="entry name" value="HTH_CROC1"/>
    <property type="match status" value="1"/>
</dbReference>
<evidence type="ECO:0000313" key="3">
    <source>
        <dbReference type="EMBL" id="KQL18061.1"/>
    </source>
</evidence>
<evidence type="ECO:0000259" key="2">
    <source>
        <dbReference type="PROSITE" id="PS50943"/>
    </source>
</evidence>
<dbReference type="PANTHER" id="PTHR46558:SF11">
    <property type="entry name" value="HTH-TYPE TRANSCRIPTIONAL REGULATOR XRE"/>
    <property type="match status" value="1"/>
</dbReference>
<dbReference type="Pfam" id="PF01381">
    <property type="entry name" value="HTH_3"/>
    <property type="match status" value="1"/>
</dbReference>
<dbReference type="PATRIC" id="fig|1637975.4.peg.728"/>
<feature type="domain" description="HTH cro/C1-type" evidence="2">
    <location>
        <begin position="7"/>
        <end position="61"/>
    </location>
</feature>
<reference evidence="3 4" key="1">
    <citation type="submission" date="2015-09" db="EMBL/GenBank/DDBJ databases">
        <title>Genome sequencing project for genomic taxonomy and phylogenomics of Bacillus-like bacteria.</title>
        <authorList>
            <person name="Liu B."/>
            <person name="Wang J."/>
            <person name="Zhu Y."/>
            <person name="Liu G."/>
            <person name="Chen Q."/>
            <person name="Chen Z."/>
            <person name="Lan J."/>
            <person name="Che J."/>
            <person name="Ge C."/>
            <person name="Shi H."/>
            <person name="Pan Z."/>
            <person name="Liu X."/>
        </authorList>
    </citation>
    <scope>NUCLEOTIDE SEQUENCE [LARGE SCALE GENOMIC DNA]</scope>
    <source>
        <strain evidence="3 4">FJAT-18043</strain>
    </source>
</reference>
<dbReference type="STRING" id="1637975.AN957_05165"/>
<dbReference type="SUPFAM" id="SSF47413">
    <property type="entry name" value="lambda repressor-like DNA-binding domains"/>
    <property type="match status" value="1"/>
</dbReference>